<dbReference type="Proteomes" id="UP000499080">
    <property type="component" value="Unassembled WGS sequence"/>
</dbReference>
<keyword evidence="2" id="KW-1185">Reference proteome</keyword>
<sequence length="106" mass="12168">MNVLTRGRRDLMVSSQLRGWRGRGRILYSTQDALYVSLVHAKYELWYNYRPTALVQNFEELVLVQASASSSERCSALQGKYSGIQSRELLHLYLNIRGVDIESVQS</sequence>
<protein>
    <submittedName>
        <fullName evidence="1">Uncharacterized protein</fullName>
    </submittedName>
</protein>
<dbReference type="AlphaFoldDB" id="A0A4Y2RVH8"/>
<comment type="caution">
    <text evidence="1">The sequence shown here is derived from an EMBL/GenBank/DDBJ whole genome shotgun (WGS) entry which is preliminary data.</text>
</comment>
<gene>
    <name evidence="1" type="ORF">AVEN_102075_1</name>
</gene>
<name>A0A4Y2RVH8_ARAVE</name>
<organism evidence="1 2">
    <name type="scientific">Araneus ventricosus</name>
    <name type="common">Orbweaver spider</name>
    <name type="synonym">Epeira ventricosa</name>
    <dbReference type="NCBI Taxonomy" id="182803"/>
    <lineage>
        <taxon>Eukaryota</taxon>
        <taxon>Metazoa</taxon>
        <taxon>Ecdysozoa</taxon>
        <taxon>Arthropoda</taxon>
        <taxon>Chelicerata</taxon>
        <taxon>Arachnida</taxon>
        <taxon>Araneae</taxon>
        <taxon>Araneomorphae</taxon>
        <taxon>Entelegynae</taxon>
        <taxon>Araneoidea</taxon>
        <taxon>Araneidae</taxon>
        <taxon>Araneus</taxon>
    </lineage>
</organism>
<reference evidence="1 2" key="1">
    <citation type="journal article" date="2019" name="Sci. Rep.">
        <title>Orb-weaving spider Araneus ventricosus genome elucidates the spidroin gene catalogue.</title>
        <authorList>
            <person name="Kono N."/>
            <person name="Nakamura H."/>
            <person name="Ohtoshi R."/>
            <person name="Moran D.A.P."/>
            <person name="Shinohara A."/>
            <person name="Yoshida Y."/>
            <person name="Fujiwara M."/>
            <person name="Mori M."/>
            <person name="Tomita M."/>
            <person name="Arakawa K."/>
        </authorList>
    </citation>
    <scope>NUCLEOTIDE SEQUENCE [LARGE SCALE GENOMIC DNA]</scope>
</reference>
<proteinExistence type="predicted"/>
<accession>A0A4Y2RVH8</accession>
<evidence type="ECO:0000313" key="2">
    <source>
        <dbReference type="Proteomes" id="UP000499080"/>
    </source>
</evidence>
<evidence type="ECO:0000313" key="1">
    <source>
        <dbReference type="EMBL" id="GBN79249.1"/>
    </source>
</evidence>
<dbReference type="EMBL" id="BGPR01018470">
    <property type="protein sequence ID" value="GBN79249.1"/>
    <property type="molecule type" value="Genomic_DNA"/>
</dbReference>